<dbReference type="GO" id="GO:0070403">
    <property type="term" value="F:NAD+ binding"/>
    <property type="evidence" value="ECO:0007669"/>
    <property type="project" value="InterPro"/>
</dbReference>
<evidence type="ECO:0000313" key="9">
    <source>
        <dbReference type="EMBL" id="KDQ50080.1"/>
    </source>
</evidence>
<comment type="similarity">
    <text evidence="2">Belongs to the sirtuin family. Class I subfamily.</text>
</comment>
<dbReference type="InterPro" id="IPR029035">
    <property type="entry name" value="DHS-like_NAD/FAD-binding_dom"/>
</dbReference>
<dbReference type="InParanoid" id="A0A067P8E0"/>
<dbReference type="OrthoDB" id="2919105at2759"/>
<proteinExistence type="inferred from homology"/>
<dbReference type="GO" id="GO:0017136">
    <property type="term" value="F:histone deacetylase activity, NAD-dependent"/>
    <property type="evidence" value="ECO:0007669"/>
    <property type="project" value="TreeGrafter"/>
</dbReference>
<sequence length="254" mass="27801">MTITLDLEPPTSQCNLSNISLAVAKSKKIVVTGSGISCSCGIPDFRSSDGLYNLVKEQCPDVVLKGRDLFDASLFRDPTSASLFYTFISQLGRSMDSASPSPMPSSKSLTRRKVEGLEERSGLLGSSSNGAKAVGGKGKGKNRVKEVRNVQLHGDIHRVRSQARLVRLARPLRLGTLRPAIVLYDEPHPLGDEIGTIQTTDLNRTPDLLLIMGTSLKVRGFKKLVKEFAKAVHSRPSSSSCIKEEKCRKWKHQQ</sequence>
<dbReference type="GO" id="GO:0005739">
    <property type="term" value="C:mitochondrion"/>
    <property type="evidence" value="ECO:0007669"/>
    <property type="project" value="UniProtKB-SubCell"/>
</dbReference>
<reference evidence="10" key="1">
    <citation type="journal article" date="2014" name="Proc. Natl. Acad. Sci. U.S.A.">
        <title>Extensive sampling of basidiomycete genomes demonstrates inadequacy of the white-rot/brown-rot paradigm for wood decay fungi.</title>
        <authorList>
            <person name="Riley R."/>
            <person name="Salamov A.A."/>
            <person name="Brown D.W."/>
            <person name="Nagy L.G."/>
            <person name="Floudas D."/>
            <person name="Held B.W."/>
            <person name="Levasseur A."/>
            <person name="Lombard V."/>
            <person name="Morin E."/>
            <person name="Otillar R."/>
            <person name="Lindquist E.A."/>
            <person name="Sun H."/>
            <person name="LaButti K.M."/>
            <person name="Schmutz J."/>
            <person name="Jabbour D."/>
            <person name="Luo H."/>
            <person name="Baker S.E."/>
            <person name="Pisabarro A.G."/>
            <person name="Walton J.D."/>
            <person name="Blanchette R.A."/>
            <person name="Henrissat B."/>
            <person name="Martin F."/>
            <person name="Cullen D."/>
            <person name="Hibbett D.S."/>
            <person name="Grigoriev I.V."/>
        </authorList>
    </citation>
    <scope>NUCLEOTIDE SEQUENCE [LARGE SCALE GENOMIC DNA]</scope>
    <source>
        <strain evidence="10">MUCL 33604</strain>
    </source>
</reference>
<feature type="compositionally biased region" description="Low complexity" evidence="7">
    <location>
        <begin position="122"/>
        <end position="134"/>
    </location>
</feature>
<evidence type="ECO:0000256" key="7">
    <source>
        <dbReference type="SAM" id="MobiDB-lite"/>
    </source>
</evidence>
<keyword evidence="5" id="KW-0496">Mitochondrion</keyword>
<keyword evidence="10" id="KW-1185">Reference proteome</keyword>
<evidence type="ECO:0000256" key="5">
    <source>
        <dbReference type="ARBA" id="ARBA00023128"/>
    </source>
</evidence>
<dbReference type="InterPro" id="IPR026591">
    <property type="entry name" value="Sirtuin_cat_small_dom_sf"/>
</dbReference>
<comment type="subcellular location">
    <subcellularLocation>
        <location evidence="1">Mitochondrion</location>
    </subcellularLocation>
</comment>
<feature type="region of interest" description="Disordered" evidence="7">
    <location>
        <begin position="94"/>
        <end position="140"/>
    </location>
</feature>
<evidence type="ECO:0000256" key="2">
    <source>
        <dbReference type="ARBA" id="ARBA00006924"/>
    </source>
</evidence>
<dbReference type="EMBL" id="KL197767">
    <property type="protein sequence ID" value="KDQ50080.1"/>
    <property type="molecule type" value="Genomic_DNA"/>
</dbReference>
<evidence type="ECO:0000259" key="8">
    <source>
        <dbReference type="PROSITE" id="PS50305"/>
    </source>
</evidence>
<name>A0A067P8E0_9AGAM</name>
<organism evidence="9 10">
    <name type="scientific">Jaapia argillacea MUCL 33604</name>
    <dbReference type="NCBI Taxonomy" id="933084"/>
    <lineage>
        <taxon>Eukaryota</taxon>
        <taxon>Fungi</taxon>
        <taxon>Dikarya</taxon>
        <taxon>Basidiomycota</taxon>
        <taxon>Agaricomycotina</taxon>
        <taxon>Agaricomycetes</taxon>
        <taxon>Agaricomycetidae</taxon>
        <taxon>Jaapiales</taxon>
        <taxon>Jaapiaceae</taxon>
        <taxon>Jaapia</taxon>
    </lineage>
</organism>
<accession>A0A067P8E0</accession>
<dbReference type="Proteomes" id="UP000027265">
    <property type="component" value="Unassembled WGS sequence"/>
</dbReference>
<keyword evidence="3" id="KW-0808">Transferase</keyword>
<comment type="caution">
    <text evidence="6">Lacks conserved residue(s) required for the propagation of feature annotation.</text>
</comment>
<dbReference type="Gene3D" id="3.30.1600.10">
    <property type="entry name" value="SIR2/SIRT2 'Small Domain"/>
    <property type="match status" value="1"/>
</dbReference>
<feature type="compositionally biased region" description="Basic and acidic residues" evidence="7">
    <location>
        <begin position="112"/>
        <end position="121"/>
    </location>
</feature>
<dbReference type="Gene3D" id="3.40.50.1220">
    <property type="entry name" value="TPP-binding domain"/>
    <property type="match status" value="2"/>
</dbReference>
<dbReference type="STRING" id="933084.A0A067P8E0"/>
<dbReference type="Pfam" id="PF02146">
    <property type="entry name" value="SIR2"/>
    <property type="match status" value="1"/>
</dbReference>
<keyword evidence="4" id="KW-0520">NAD</keyword>
<dbReference type="InterPro" id="IPR050134">
    <property type="entry name" value="NAD-dep_sirtuin_deacylases"/>
</dbReference>
<dbReference type="FunCoup" id="A0A067P8E0">
    <property type="interactions" value="58"/>
</dbReference>
<dbReference type="PANTHER" id="PTHR11085:SF8">
    <property type="entry name" value="NAD-DEPENDENT HISTONE DEACETYLASE HST3"/>
    <property type="match status" value="1"/>
</dbReference>
<evidence type="ECO:0000313" key="10">
    <source>
        <dbReference type="Proteomes" id="UP000027265"/>
    </source>
</evidence>
<evidence type="ECO:0000256" key="1">
    <source>
        <dbReference type="ARBA" id="ARBA00004173"/>
    </source>
</evidence>
<dbReference type="HOGENOM" id="CLU_1094435_0_0_1"/>
<dbReference type="PROSITE" id="PS50305">
    <property type="entry name" value="SIRTUIN"/>
    <property type="match status" value="1"/>
</dbReference>
<dbReference type="PANTHER" id="PTHR11085">
    <property type="entry name" value="NAD-DEPENDENT PROTEIN DEACYLASE SIRTUIN-5, MITOCHONDRIAL-RELATED"/>
    <property type="match status" value="1"/>
</dbReference>
<feature type="domain" description="Deacetylase sirtuin-type" evidence="8">
    <location>
        <begin position="9"/>
        <end position="254"/>
    </location>
</feature>
<gene>
    <name evidence="9" type="ORF">JAAARDRAFT_200323</name>
</gene>
<dbReference type="InterPro" id="IPR026590">
    <property type="entry name" value="Ssirtuin_cat_dom"/>
</dbReference>
<dbReference type="SUPFAM" id="SSF52467">
    <property type="entry name" value="DHS-like NAD/FAD-binding domain"/>
    <property type="match status" value="1"/>
</dbReference>
<evidence type="ECO:0000256" key="6">
    <source>
        <dbReference type="PROSITE-ProRule" id="PRU00236"/>
    </source>
</evidence>
<feature type="compositionally biased region" description="Low complexity" evidence="7">
    <location>
        <begin position="94"/>
        <end position="108"/>
    </location>
</feature>
<dbReference type="AlphaFoldDB" id="A0A067P8E0"/>
<protein>
    <recommendedName>
        <fullName evidence="8">Deacetylase sirtuin-type domain-containing protein</fullName>
    </recommendedName>
</protein>
<dbReference type="GO" id="GO:0005634">
    <property type="term" value="C:nucleus"/>
    <property type="evidence" value="ECO:0007669"/>
    <property type="project" value="TreeGrafter"/>
</dbReference>
<dbReference type="InterPro" id="IPR003000">
    <property type="entry name" value="Sirtuin"/>
</dbReference>
<evidence type="ECO:0000256" key="3">
    <source>
        <dbReference type="ARBA" id="ARBA00022679"/>
    </source>
</evidence>
<evidence type="ECO:0000256" key="4">
    <source>
        <dbReference type="ARBA" id="ARBA00023027"/>
    </source>
</evidence>